<keyword evidence="6" id="KW-0539">Nucleus</keyword>
<dbReference type="PANTHER" id="PTHR46469:SF1">
    <property type="entry name" value="TRANSCRIPTION INITIATION FACTOR TFIID SUBUNIT 8"/>
    <property type="match status" value="1"/>
</dbReference>
<dbReference type="AlphaFoldDB" id="A0A6A6UUA6"/>
<evidence type="ECO:0000259" key="9">
    <source>
        <dbReference type="Pfam" id="PF10406"/>
    </source>
</evidence>
<evidence type="ECO:0000256" key="5">
    <source>
        <dbReference type="ARBA" id="ARBA00023163"/>
    </source>
</evidence>
<dbReference type="InterPro" id="IPR009072">
    <property type="entry name" value="Histone-fold"/>
</dbReference>
<evidence type="ECO:0000256" key="4">
    <source>
        <dbReference type="ARBA" id="ARBA00023015"/>
    </source>
</evidence>
<dbReference type="Proteomes" id="UP000799302">
    <property type="component" value="Unassembled WGS sequence"/>
</dbReference>
<dbReference type="EMBL" id="MU004230">
    <property type="protein sequence ID" value="KAF2675011.1"/>
    <property type="molecule type" value="Genomic_DNA"/>
</dbReference>
<protein>
    <recommendedName>
        <fullName evidence="3">Transcription initiation factor TFIID subunit 8</fullName>
    </recommendedName>
</protein>
<evidence type="ECO:0000256" key="3">
    <source>
        <dbReference type="ARBA" id="ARBA00017307"/>
    </source>
</evidence>
<reference evidence="10" key="1">
    <citation type="journal article" date="2020" name="Stud. Mycol.">
        <title>101 Dothideomycetes genomes: a test case for predicting lifestyles and emergence of pathogens.</title>
        <authorList>
            <person name="Haridas S."/>
            <person name="Albert R."/>
            <person name="Binder M."/>
            <person name="Bloem J."/>
            <person name="Labutti K."/>
            <person name="Salamov A."/>
            <person name="Andreopoulos B."/>
            <person name="Baker S."/>
            <person name="Barry K."/>
            <person name="Bills G."/>
            <person name="Bluhm B."/>
            <person name="Cannon C."/>
            <person name="Castanera R."/>
            <person name="Culley D."/>
            <person name="Daum C."/>
            <person name="Ezra D."/>
            <person name="Gonzalez J."/>
            <person name="Henrissat B."/>
            <person name="Kuo A."/>
            <person name="Liang C."/>
            <person name="Lipzen A."/>
            <person name="Lutzoni F."/>
            <person name="Magnuson J."/>
            <person name="Mondo S."/>
            <person name="Nolan M."/>
            <person name="Ohm R."/>
            <person name="Pangilinan J."/>
            <person name="Park H.-J."/>
            <person name="Ramirez L."/>
            <person name="Alfaro M."/>
            <person name="Sun H."/>
            <person name="Tritt A."/>
            <person name="Yoshinaga Y."/>
            <person name="Zwiers L.-H."/>
            <person name="Turgeon B."/>
            <person name="Goodwin S."/>
            <person name="Spatafora J."/>
            <person name="Crous P."/>
            <person name="Grigoriev I."/>
        </authorList>
    </citation>
    <scope>NUCLEOTIDE SEQUENCE</scope>
    <source>
        <strain evidence="10">CBS 115976</strain>
    </source>
</reference>
<evidence type="ECO:0000256" key="6">
    <source>
        <dbReference type="ARBA" id="ARBA00023242"/>
    </source>
</evidence>
<keyword evidence="4" id="KW-0805">Transcription regulation</keyword>
<dbReference type="InterPro" id="IPR037818">
    <property type="entry name" value="TAF8"/>
</dbReference>
<feature type="domain" description="Bromodomain associated" evidence="8">
    <location>
        <begin position="60"/>
        <end position="131"/>
    </location>
</feature>
<dbReference type="Pfam" id="PF10406">
    <property type="entry name" value="TAF8_C"/>
    <property type="match status" value="1"/>
</dbReference>
<feature type="region of interest" description="Disordered" evidence="7">
    <location>
        <begin position="173"/>
        <end position="195"/>
    </location>
</feature>
<evidence type="ECO:0000259" key="8">
    <source>
        <dbReference type="Pfam" id="PF07524"/>
    </source>
</evidence>
<keyword evidence="11" id="KW-1185">Reference proteome</keyword>
<evidence type="ECO:0000313" key="11">
    <source>
        <dbReference type="Proteomes" id="UP000799302"/>
    </source>
</evidence>
<comment type="subcellular location">
    <subcellularLocation>
        <location evidence="1">Nucleus</location>
    </subcellularLocation>
</comment>
<dbReference type="CDD" id="cd08049">
    <property type="entry name" value="TAF8"/>
    <property type="match status" value="1"/>
</dbReference>
<dbReference type="OrthoDB" id="2193813at2759"/>
<name>A0A6A6UUA6_9PEZI</name>
<proteinExistence type="inferred from homology"/>
<dbReference type="InterPro" id="IPR006565">
    <property type="entry name" value="BTP"/>
</dbReference>
<evidence type="ECO:0000313" key="10">
    <source>
        <dbReference type="EMBL" id="KAF2675011.1"/>
    </source>
</evidence>
<dbReference type="GO" id="GO:0046982">
    <property type="term" value="F:protein heterodimerization activity"/>
    <property type="evidence" value="ECO:0007669"/>
    <property type="project" value="InterPro"/>
</dbReference>
<dbReference type="CDD" id="cd00076">
    <property type="entry name" value="HFD_SF"/>
    <property type="match status" value="1"/>
</dbReference>
<gene>
    <name evidence="10" type="ORF">BT63DRAFT_445126</name>
</gene>
<feature type="compositionally biased region" description="Low complexity" evidence="7">
    <location>
        <begin position="1"/>
        <end position="15"/>
    </location>
</feature>
<organism evidence="10 11">
    <name type="scientific">Microthyrium microscopicum</name>
    <dbReference type="NCBI Taxonomy" id="703497"/>
    <lineage>
        <taxon>Eukaryota</taxon>
        <taxon>Fungi</taxon>
        <taxon>Dikarya</taxon>
        <taxon>Ascomycota</taxon>
        <taxon>Pezizomycotina</taxon>
        <taxon>Dothideomycetes</taxon>
        <taxon>Dothideomycetes incertae sedis</taxon>
        <taxon>Microthyriales</taxon>
        <taxon>Microthyriaceae</taxon>
        <taxon>Microthyrium</taxon>
    </lineage>
</organism>
<dbReference type="PANTHER" id="PTHR46469">
    <property type="entry name" value="TRANSCRIPTION INITIATION FACTOR TFIID SUBUNIT 8"/>
    <property type="match status" value="1"/>
</dbReference>
<dbReference type="Gene3D" id="1.10.20.10">
    <property type="entry name" value="Histone, subunit A"/>
    <property type="match status" value="1"/>
</dbReference>
<feature type="domain" description="Transcription factor TFIID subunit 8 C-terminal" evidence="9">
    <location>
        <begin position="182"/>
        <end position="230"/>
    </location>
</feature>
<feature type="region of interest" description="Disordered" evidence="7">
    <location>
        <begin position="1"/>
        <end position="30"/>
    </location>
</feature>
<dbReference type="InterPro" id="IPR019473">
    <property type="entry name" value="TFIID_su8_C"/>
</dbReference>
<dbReference type="GO" id="GO:0006367">
    <property type="term" value="P:transcription initiation at RNA polymerase II promoter"/>
    <property type="evidence" value="ECO:0007669"/>
    <property type="project" value="TreeGrafter"/>
</dbReference>
<accession>A0A6A6UUA6</accession>
<comment type="similarity">
    <text evidence="2">Belongs to the TAF8 family.</text>
</comment>
<dbReference type="GO" id="GO:0005669">
    <property type="term" value="C:transcription factor TFIID complex"/>
    <property type="evidence" value="ECO:0007669"/>
    <property type="project" value="InterPro"/>
</dbReference>
<feature type="region of interest" description="Disordered" evidence="7">
    <location>
        <begin position="232"/>
        <end position="309"/>
    </location>
</feature>
<evidence type="ECO:0000256" key="1">
    <source>
        <dbReference type="ARBA" id="ARBA00004123"/>
    </source>
</evidence>
<evidence type="ECO:0000256" key="7">
    <source>
        <dbReference type="SAM" id="MobiDB-lite"/>
    </source>
</evidence>
<sequence length="333" mass="36877">MTASPLSSATSSAMKRSSEDLESTLQDDRPTKRIRRFRHSIKHKQPFAIETATRIHDEFLTHSQMTRSITLALSAHGFTAVESSALESFRAVTEEYILRFLKSVNSSMRGARRAEPTPHDFITALSHFNLTSSSFSSFLEMPPYPSICQPSLIIPLEAEKPAPDLDTVLGTSLQSTQPRNKYVPKHMPGLPSAHTWKSTAVMPSREEDARKMRERATREGVLAEQALRRLAQASKAAHKDNAVNGTGTGAKSKPQKSWMAALKAIKKADQEEEEKEEASAEANQVDVDMEDPQAMLPPIGAKKSKTAPNESFETAAVVNCERLHWRELARGKA</sequence>
<keyword evidence="5" id="KW-0804">Transcription</keyword>
<evidence type="ECO:0000256" key="2">
    <source>
        <dbReference type="ARBA" id="ARBA00008767"/>
    </source>
</evidence>
<dbReference type="Pfam" id="PF07524">
    <property type="entry name" value="Bromo_TP"/>
    <property type="match status" value="1"/>
</dbReference>